<name>M0CEN2_9EURY</name>
<evidence type="ECO:0000313" key="4">
    <source>
        <dbReference type="EMBL" id="ELZ20334.1"/>
    </source>
</evidence>
<comment type="caution">
    <text evidence="4">The sequence shown here is derived from an EMBL/GenBank/DDBJ whole genome shotgun (WGS) entry which is preliminary data.</text>
</comment>
<dbReference type="InterPro" id="IPR002881">
    <property type="entry name" value="DUF58"/>
</dbReference>
<sequence length="688" mass="73146">SDVSPDDVDRDPGSVTDQRLQQGQAMRRTMETVDTGVTGDIDFRAPSVRDNPARTVAGLVVVLAGLAAVVGLDAVPDLPFGNGVVAGISISAIATGALALVRRLFTDYETAETADVEYRESVTVPGSAFDDTLAGAIHGLSRTRVDARRDATERLQRAAVSIYAQAERIPEAEAREAVASGTWTDDPVAAQFLSAESSVSATGDQVRSLVGRRTKLSTDTDRVLAELAALAPGLDAADWADETTDTDRPSTVRTTGRRRRQVDRRTNRWTGLTGLGLLAVGVGIWAGHSAVPPSLMVAAATVVGAAGYVYLSSPPPVELAVERELSATDPAPGEAVTVTVRVTNESDDLLPDLRLVDGVPSAVRVVDGSPRFATALRAGETVSFSYTVEAVRGDHPFDPVHVVARDFSGALERERYVPSGEGTVLSCALDLSAAEEIPVHPQTARRVGRVVTDTGGSGVELHSVREYQRGDPLSRIDWNRVARSGEFATLLFREEHAATVVVLVDARAEAYVAPRVDAPSAVDHSIAAADVVVASLVAAGDSVGLAALSPERCWLEPRGGATQAARARSLLERHPAFDGNRPEGTFYGEFAERRLRRELPSDAQLVLCSPLADDDAVDIVRQLHARGFPVTVLSPDVTAGASTGQRLAAIERAMRISRLRRAGVRVVDWNTDNPLETAIDAAQRRWSA</sequence>
<dbReference type="Proteomes" id="UP000011626">
    <property type="component" value="Unassembled WGS sequence"/>
</dbReference>
<dbReference type="InterPro" id="IPR055693">
    <property type="entry name" value="DUF7269"/>
</dbReference>
<keyword evidence="2" id="KW-1133">Transmembrane helix</keyword>
<dbReference type="PATRIC" id="fig|797114.5.peg.4277"/>
<dbReference type="AlphaFoldDB" id="M0CEN2"/>
<dbReference type="Pfam" id="PF01882">
    <property type="entry name" value="DUF58"/>
    <property type="match status" value="1"/>
</dbReference>
<keyword evidence="5" id="KW-1185">Reference proteome</keyword>
<keyword evidence="2" id="KW-0812">Transmembrane</keyword>
<dbReference type="STRING" id="797114.C475_21212"/>
<accession>M0CEN2</accession>
<dbReference type="PANTHER" id="PTHR33608:SF6">
    <property type="entry name" value="BLL2464 PROTEIN"/>
    <property type="match status" value="1"/>
</dbReference>
<feature type="region of interest" description="Disordered" evidence="1">
    <location>
        <begin position="1"/>
        <end position="28"/>
    </location>
</feature>
<proteinExistence type="predicted"/>
<dbReference type="EMBL" id="AOIU01000047">
    <property type="protein sequence ID" value="ELZ20334.1"/>
    <property type="molecule type" value="Genomic_DNA"/>
</dbReference>
<feature type="non-terminal residue" evidence="4">
    <location>
        <position position="1"/>
    </location>
</feature>
<feature type="transmembrane region" description="Helical" evidence="2">
    <location>
        <begin position="269"/>
        <end position="288"/>
    </location>
</feature>
<dbReference type="PANTHER" id="PTHR33608">
    <property type="entry name" value="BLL2464 PROTEIN"/>
    <property type="match status" value="1"/>
</dbReference>
<dbReference type="eggNOG" id="arCOG02742">
    <property type="taxonomic scope" value="Archaea"/>
</dbReference>
<keyword evidence="2" id="KW-0472">Membrane</keyword>
<feature type="transmembrane region" description="Helical" evidence="2">
    <location>
        <begin position="80"/>
        <end position="101"/>
    </location>
</feature>
<protein>
    <recommendedName>
        <fullName evidence="3">DUF58 domain-containing protein</fullName>
    </recommendedName>
</protein>
<reference evidence="4 5" key="1">
    <citation type="journal article" date="2014" name="PLoS Genet.">
        <title>Phylogenetically driven sequencing of extremely halophilic archaea reveals strategies for static and dynamic osmo-response.</title>
        <authorList>
            <person name="Becker E.A."/>
            <person name="Seitzer P.M."/>
            <person name="Tritt A."/>
            <person name="Larsen D."/>
            <person name="Krusor M."/>
            <person name="Yao A.I."/>
            <person name="Wu D."/>
            <person name="Madern D."/>
            <person name="Eisen J.A."/>
            <person name="Darling A.E."/>
            <person name="Facciotti M.T."/>
        </authorList>
    </citation>
    <scope>NUCLEOTIDE SEQUENCE [LARGE SCALE GENOMIC DNA]</scope>
    <source>
        <strain evidence="4 5">2-9-1</strain>
    </source>
</reference>
<organism evidence="4 5">
    <name type="scientific">Halosimplex carlsbadense 2-9-1</name>
    <dbReference type="NCBI Taxonomy" id="797114"/>
    <lineage>
        <taxon>Archaea</taxon>
        <taxon>Methanobacteriati</taxon>
        <taxon>Methanobacteriota</taxon>
        <taxon>Stenosarchaea group</taxon>
        <taxon>Halobacteria</taxon>
        <taxon>Halobacteriales</taxon>
        <taxon>Haloarculaceae</taxon>
        <taxon>Halosimplex</taxon>
    </lineage>
</organism>
<dbReference type="RefSeq" id="WP_006885906.1">
    <property type="nucleotide sequence ID" value="NZ_AOIU01000047.1"/>
</dbReference>
<dbReference type="Pfam" id="PF23933">
    <property type="entry name" value="DUF7269"/>
    <property type="match status" value="1"/>
</dbReference>
<evidence type="ECO:0000256" key="1">
    <source>
        <dbReference type="SAM" id="MobiDB-lite"/>
    </source>
</evidence>
<evidence type="ECO:0000259" key="3">
    <source>
        <dbReference type="Pfam" id="PF01882"/>
    </source>
</evidence>
<gene>
    <name evidence="4" type="ORF">C475_21212</name>
</gene>
<feature type="transmembrane region" description="Helical" evidence="2">
    <location>
        <begin position="56"/>
        <end position="74"/>
    </location>
</feature>
<evidence type="ECO:0000256" key="2">
    <source>
        <dbReference type="SAM" id="Phobius"/>
    </source>
</evidence>
<feature type="region of interest" description="Disordered" evidence="1">
    <location>
        <begin position="240"/>
        <end position="262"/>
    </location>
</feature>
<evidence type="ECO:0000313" key="5">
    <source>
        <dbReference type="Proteomes" id="UP000011626"/>
    </source>
</evidence>
<feature type="domain" description="DUF58" evidence="3">
    <location>
        <begin position="463"/>
        <end position="579"/>
    </location>
</feature>